<dbReference type="RefSeq" id="XP_022237451.1">
    <property type="nucleotide sequence ID" value="XM_022381743.1"/>
</dbReference>
<feature type="transmembrane region" description="Helical" evidence="2">
    <location>
        <begin position="263"/>
        <end position="285"/>
    </location>
</feature>
<evidence type="ECO:0000256" key="1">
    <source>
        <dbReference type="ARBA" id="ARBA00022448"/>
    </source>
</evidence>
<evidence type="ECO:0000256" key="2">
    <source>
        <dbReference type="SAM" id="Phobius"/>
    </source>
</evidence>
<feature type="transmembrane region" description="Helical" evidence="2">
    <location>
        <begin position="72"/>
        <end position="93"/>
    </location>
</feature>
<dbReference type="InterPro" id="IPR038377">
    <property type="entry name" value="Na/Glc_symporter_sf"/>
</dbReference>
<reference evidence="4" key="1">
    <citation type="submission" date="2025-08" db="UniProtKB">
        <authorList>
            <consortium name="RefSeq"/>
        </authorList>
    </citation>
    <scope>IDENTIFICATION</scope>
    <source>
        <tissue evidence="4">Muscle</tissue>
    </source>
</reference>
<sequence>MVSCENCKQDTEERRLVTGLVNPSYMCLEHSMYRTYQEKLLHYKNWCIVWTTIMIIPLSLLCYAANLNLSWAYLFMGILISSTVIPIALSVLWSRMNDKGMMVGAIAGCISGLASWLGTASTYPGGLSDFLSNTGREVPMLVGNLVSIGMGGVLSVLVSLATNSSSAREEENHDWEKTRNIDNPLNPWTNVYQKEFKIPDTRLYQNRPSLETVVKAFRNARIIAYVAGGGLAVLLLIIWPVAVAAVKVLNSYGFFIWTTISRGWTFVAAGFIIIVPFVQEAVAILKRHQRNKKMEKENNINNKNLSGSVLLSNTYC</sequence>
<gene>
    <name evidence="4" type="primary">LOC111083025</name>
</gene>
<feature type="transmembrane region" description="Helical" evidence="2">
    <location>
        <begin position="100"/>
        <end position="118"/>
    </location>
</feature>
<keyword evidence="2" id="KW-1133">Transmembrane helix</keyword>
<organism evidence="3 4">
    <name type="scientific">Limulus polyphemus</name>
    <name type="common">Atlantic horseshoe crab</name>
    <dbReference type="NCBI Taxonomy" id="6850"/>
    <lineage>
        <taxon>Eukaryota</taxon>
        <taxon>Metazoa</taxon>
        <taxon>Ecdysozoa</taxon>
        <taxon>Arthropoda</taxon>
        <taxon>Chelicerata</taxon>
        <taxon>Merostomata</taxon>
        <taxon>Xiphosura</taxon>
        <taxon>Limulidae</taxon>
        <taxon>Limulus</taxon>
    </lineage>
</organism>
<proteinExistence type="predicted"/>
<dbReference type="PANTHER" id="PTHR46154">
    <property type="match status" value="1"/>
</dbReference>
<evidence type="ECO:0000313" key="3">
    <source>
        <dbReference type="Proteomes" id="UP000694941"/>
    </source>
</evidence>
<keyword evidence="1" id="KW-0813">Transport</keyword>
<feature type="transmembrane region" description="Helical" evidence="2">
    <location>
        <begin position="138"/>
        <end position="160"/>
    </location>
</feature>
<keyword evidence="3" id="KW-1185">Reference proteome</keyword>
<feature type="transmembrane region" description="Helical" evidence="2">
    <location>
        <begin position="46"/>
        <end position="66"/>
    </location>
</feature>
<protein>
    <submittedName>
        <fullName evidence="4">Urea-proton symporter DUR3-like</fullName>
    </submittedName>
</protein>
<dbReference type="InterPro" id="IPR031155">
    <property type="entry name" value="DUR"/>
</dbReference>
<keyword evidence="2" id="KW-0812">Transmembrane</keyword>
<feature type="transmembrane region" description="Helical" evidence="2">
    <location>
        <begin position="222"/>
        <end position="243"/>
    </location>
</feature>
<dbReference type="Proteomes" id="UP000694941">
    <property type="component" value="Unplaced"/>
</dbReference>
<keyword evidence="2" id="KW-0472">Membrane</keyword>
<dbReference type="PANTHER" id="PTHR46154:SF4">
    <property type="entry name" value="UREA ACTIVE TRANSPORTER"/>
    <property type="match status" value="1"/>
</dbReference>
<accession>A0ABM1S1E6</accession>
<dbReference type="GeneID" id="111083025"/>
<evidence type="ECO:0000313" key="4">
    <source>
        <dbReference type="RefSeq" id="XP_022237451.1"/>
    </source>
</evidence>
<dbReference type="Gene3D" id="1.20.1730.10">
    <property type="entry name" value="Sodium/glucose cotransporter"/>
    <property type="match status" value="1"/>
</dbReference>
<name>A0ABM1S1E6_LIMPO</name>